<dbReference type="PANTHER" id="PTHR31945:SF17">
    <property type="entry name" value="TRANSCRIPTION FACTOR FER-LIKE IRON DEFICIENCY-INDUCED TRANSCRIPTION FACTOR"/>
    <property type="match status" value="1"/>
</dbReference>
<evidence type="ECO:0000256" key="3">
    <source>
        <dbReference type="ARBA" id="ARBA00011738"/>
    </source>
</evidence>
<evidence type="ECO:0000256" key="1">
    <source>
        <dbReference type="ARBA" id="ARBA00004123"/>
    </source>
</evidence>
<comment type="subcellular location">
    <subcellularLocation>
        <location evidence="1">Nucleus</location>
    </subcellularLocation>
</comment>
<dbReference type="AlphaFoldDB" id="A0AB40BH35"/>
<dbReference type="GO" id="GO:0046983">
    <property type="term" value="F:protein dimerization activity"/>
    <property type="evidence" value="ECO:0007669"/>
    <property type="project" value="InterPro"/>
</dbReference>
<dbReference type="Pfam" id="PF00010">
    <property type="entry name" value="HLH"/>
    <property type="match status" value="1"/>
</dbReference>
<evidence type="ECO:0000313" key="10">
    <source>
        <dbReference type="RefSeq" id="XP_039126561.1"/>
    </source>
</evidence>
<evidence type="ECO:0000256" key="2">
    <source>
        <dbReference type="ARBA" id="ARBA00005510"/>
    </source>
</evidence>
<dbReference type="Gene3D" id="4.10.280.10">
    <property type="entry name" value="Helix-loop-helix DNA-binding domain"/>
    <property type="match status" value="1"/>
</dbReference>
<comment type="similarity">
    <text evidence="2">Belongs to the bHLH protein family.</text>
</comment>
<dbReference type="InterPro" id="IPR036638">
    <property type="entry name" value="HLH_DNA-bd_sf"/>
</dbReference>
<dbReference type="GeneID" id="120262500"/>
<evidence type="ECO:0000256" key="7">
    <source>
        <dbReference type="ARBA" id="ARBA00023242"/>
    </source>
</evidence>
<proteinExistence type="inferred from homology"/>
<evidence type="ECO:0000256" key="6">
    <source>
        <dbReference type="ARBA" id="ARBA00023163"/>
    </source>
</evidence>
<dbReference type="PANTHER" id="PTHR31945">
    <property type="entry name" value="TRANSCRIPTION FACTOR SCREAM2-RELATED"/>
    <property type="match status" value="1"/>
</dbReference>
<sequence length="289" mass="33042">MECTLEQQQQQQQEQQFVINEYFDHDLADFMLYNGVFGDHGGINFDIDTITPSTTTSHNSFVICETPGANEEGYEENHGDYDSSEMIEKVVSMTRPKRDRSRTLVSERRRRGHMKEQLYELRSLVPNITKMDKASIIADAVVYVQGLQRQTKKLKEEIAILESSKKEELMFQAVFMNNTQSEGSEVNAKTRGKILRLIADEVGDRRSFYVVVECNKGSGFASCLYNAIESVAWFRLESSNFSISPEKYKLTMILNVGESREEMNASSVKLWIMGALLKQGFEFELMAIT</sequence>
<dbReference type="InterPro" id="IPR051358">
    <property type="entry name" value="TF_AMS/ICE1/BHLH6-like"/>
</dbReference>
<dbReference type="PROSITE" id="PS50888">
    <property type="entry name" value="BHLH"/>
    <property type="match status" value="1"/>
</dbReference>
<dbReference type="GO" id="GO:0010039">
    <property type="term" value="P:response to iron ion"/>
    <property type="evidence" value="ECO:0007669"/>
    <property type="project" value="EnsemblPlants"/>
</dbReference>
<dbReference type="GO" id="GO:0003700">
    <property type="term" value="F:DNA-binding transcription factor activity"/>
    <property type="evidence" value="ECO:0007669"/>
    <property type="project" value="TreeGrafter"/>
</dbReference>
<gene>
    <name evidence="10" type="primary">LOC120262500</name>
</gene>
<keyword evidence="6" id="KW-0804">Transcription</keyword>
<feature type="domain" description="BHLH" evidence="8">
    <location>
        <begin position="98"/>
        <end position="147"/>
    </location>
</feature>
<dbReference type="Proteomes" id="UP001515500">
    <property type="component" value="Chromosome 5"/>
</dbReference>
<evidence type="ECO:0000256" key="5">
    <source>
        <dbReference type="ARBA" id="ARBA00023125"/>
    </source>
</evidence>
<evidence type="ECO:0000259" key="8">
    <source>
        <dbReference type="PROSITE" id="PS50888"/>
    </source>
</evidence>
<dbReference type="GO" id="GO:0043565">
    <property type="term" value="F:sequence-specific DNA binding"/>
    <property type="evidence" value="ECO:0007669"/>
    <property type="project" value="TreeGrafter"/>
</dbReference>
<dbReference type="GO" id="GO:0005634">
    <property type="term" value="C:nucleus"/>
    <property type="evidence" value="ECO:0007669"/>
    <property type="project" value="UniProtKB-SubCell"/>
</dbReference>
<keyword evidence="4" id="KW-0805">Transcription regulation</keyword>
<dbReference type="SUPFAM" id="SSF47459">
    <property type="entry name" value="HLH, helix-loop-helix DNA-binding domain"/>
    <property type="match status" value="1"/>
</dbReference>
<dbReference type="GO" id="GO:0034756">
    <property type="term" value="P:regulation of iron ion transport"/>
    <property type="evidence" value="ECO:0007669"/>
    <property type="project" value="EnsemblPlants"/>
</dbReference>
<keyword evidence="9" id="KW-1185">Reference proteome</keyword>
<organism evidence="9 10">
    <name type="scientific">Dioscorea cayennensis subsp. rotundata</name>
    <name type="common">White Guinea yam</name>
    <name type="synonym">Dioscorea rotundata</name>
    <dbReference type="NCBI Taxonomy" id="55577"/>
    <lineage>
        <taxon>Eukaryota</taxon>
        <taxon>Viridiplantae</taxon>
        <taxon>Streptophyta</taxon>
        <taxon>Embryophyta</taxon>
        <taxon>Tracheophyta</taxon>
        <taxon>Spermatophyta</taxon>
        <taxon>Magnoliopsida</taxon>
        <taxon>Liliopsida</taxon>
        <taxon>Dioscoreales</taxon>
        <taxon>Dioscoreaceae</taxon>
        <taxon>Dioscorea</taxon>
    </lineage>
</organism>
<keyword evidence="5" id="KW-0238">DNA-binding</keyword>
<protein>
    <submittedName>
        <fullName evidence="10">Transcription factor FER-LIKE IRON DEFICIENCY-INDUCED TRANSCRIPTION FACTOR-like</fullName>
    </submittedName>
</protein>
<dbReference type="FunFam" id="4.10.280.10:FF:000096">
    <property type="entry name" value="Basic helix-loop-helix (BHLH) DNA-binding superfamily protein"/>
    <property type="match status" value="1"/>
</dbReference>
<evidence type="ECO:0000313" key="9">
    <source>
        <dbReference type="Proteomes" id="UP001515500"/>
    </source>
</evidence>
<comment type="subunit">
    <text evidence="3">Homodimer.</text>
</comment>
<keyword evidence="7" id="KW-0539">Nucleus</keyword>
<name>A0AB40BH35_DIOCR</name>
<reference evidence="10" key="1">
    <citation type="submission" date="2025-08" db="UniProtKB">
        <authorList>
            <consortium name="RefSeq"/>
        </authorList>
    </citation>
    <scope>IDENTIFICATION</scope>
</reference>
<evidence type="ECO:0000256" key="4">
    <source>
        <dbReference type="ARBA" id="ARBA00023015"/>
    </source>
</evidence>
<dbReference type="InterPro" id="IPR011598">
    <property type="entry name" value="bHLH_dom"/>
</dbReference>
<dbReference type="SMART" id="SM00353">
    <property type="entry name" value="HLH"/>
    <property type="match status" value="1"/>
</dbReference>
<dbReference type="RefSeq" id="XP_039126561.1">
    <property type="nucleotide sequence ID" value="XM_039270627.1"/>
</dbReference>
<accession>A0AB40BH35</accession>